<accession>A0A3A1R3K7</accession>
<dbReference type="InterPro" id="IPR032710">
    <property type="entry name" value="NTF2-like_dom_sf"/>
</dbReference>
<evidence type="ECO:0000313" key="2">
    <source>
        <dbReference type="Proteomes" id="UP000265801"/>
    </source>
</evidence>
<sequence>MDFQTFLDQFLDSWSHSNLEELSNMIAEDYQAREITSDGELVDFGYEQSIEGWKQGFQFVKESGSEWVLKTLSTMPLRDNEVMAIISASMIIDGYPLETANIFFDTFKQTEEGWILSRSYVEAGARVDLVKTAL</sequence>
<keyword evidence="2" id="KW-1185">Reference proteome</keyword>
<proteinExistence type="predicted"/>
<evidence type="ECO:0000313" key="1">
    <source>
        <dbReference type="EMBL" id="RIW37298.1"/>
    </source>
</evidence>
<dbReference type="SUPFAM" id="SSF54427">
    <property type="entry name" value="NTF2-like"/>
    <property type="match status" value="1"/>
</dbReference>
<comment type="caution">
    <text evidence="1">The sequence shown here is derived from an EMBL/GenBank/DDBJ whole genome shotgun (WGS) entry which is preliminary data.</text>
</comment>
<dbReference type="AlphaFoldDB" id="A0A3A1R3K7"/>
<dbReference type="RefSeq" id="WP_119545716.1">
    <property type="nucleotide sequence ID" value="NZ_QXIR01000004.1"/>
</dbReference>
<reference evidence="1 2" key="1">
    <citation type="submission" date="2018-09" db="EMBL/GenBank/DDBJ databases">
        <title>Bacillus saliacetes sp. nov., isolated from Thai shrimp paste (Ka-pi).</title>
        <authorList>
            <person name="Daroonpunt R."/>
            <person name="Tanasupawat S."/>
            <person name="Yiamsombut S."/>
        </authorList>
    </citation>
    <scope>NUCLEOTIDE SEQUENCE [LARGE SCALE GENOMIC DNA]</scope>
    <source>
        <strain evidence="1 2">SKP7-4</strain>
    </source>
</reference>
<dbReference type="OrthoDB" id="2454203at2"/>
<protein>
    <submittedName>
        <fullName evidence="1">Flavoprotein</fullName>
    </submittedName>
</protein>
<dbReference type="Proteomes" id="UP000265801">
    <property type="component" value="Unassembled WGS sequence"/>
</dbReference>
<gene>
    <name evidence="1" type="ORF">D3H55_04465</name>
</gene>
<dbReference type="EMBL" id="QXIR01000004">
    <property type="protein sequence ID" value="RIW37298.1"/>
    <property type="molecule type" value="Genomic_DNA"/>
</dbReference>
<organism evidence="1 2">
    <name type="scientific">Bacillus salacetis</name>
    <dbReference type="NCBI Taxonomy" id="2315464"/>
    <lineage>
        <taxon>Bacteria</taxon>
        <taxon>Bacillati</taxon>
        <taxon>Bacillota</taxon>
        <taxon>Bacilli</taxon>
        <taxon>Bacillales</taxon>
        <taxon>Bacillaceae</taxon>
        <taxon>Bacillus</taxon>
    </lineage>
</organism>
<name>A0A3A1R3K7_9BACI</name>